<keyword evidence="2" id="KW-0732">Signal</keyword>
<feature type="compositionally biased region" description="Basic residues" evidence="1">
    <location>
        <begin position="309"/>
        <end position="318"/>
    </location>
</feature>
<feature type="compositionally biased region" description="Low complexity" evidence="1">
    <location>
        <begin position="477"/>
        <end position="500"/>
    </location>
</feature>
<feature type="region of interest" description="Disordered" evidence="1">
    <location>
        <begin position="428"/>
        <end position="502"/>
    </location>
</feature>
<dbReference type="EMBL" id="BLLK01000022">
    <property type="protein sequence ID" value="GFH45634.1"/>
    <property type="molecule type" value="Genomic_DNA"/>
</dbReference>
<proteinExistence type="predicted"/>
<reference evidence="3 4" key="1">
    <citation type="journal article" date="2021" name="Sci. Rep.">
        <title>The genome of the diatom Chaetoceros tenuissimus carries an ancient integrated fragment of an extant virus.</title>
        <authorList>
            <person name="Hongo Y."/>
            <person name="Kimura K."/>
            <person name="Takaki Y."/>
            <person name="Yoshida Y."/>
            <person name="Baba S."/>
            <person name="Kobayashi G."/>
            <person name="Nagasaki K."/>
            <person name="Hano T."/>
            <person name="Tomaru Y."/>
        </authorList>
    </citation>
    <scope>NUCLEOTIDE SEQUENCE [LARGE SCALE GENOMIC DNA]</scope>
    <source>
        <strain evidence="3 4">NIES-3715</strain>
    </source>
</reference>
<comment type="caution">
    <text evidence="3">The sequence shown here is derived from an EMBL/GenBank/DDBJ whole genome shotgun (WGS) entry which is preliminary data.</text>
</comment>
<evidence type="ECO:0008006" key="5">
    <source>
        <dbReference type="Google" id="ProtNLM"/>
    </source>
</evidence>
<accession>A0AAD3H0R4</accession>
<feature type="signal peptide" evidence="2">
    <location>
        <begin position="1"/>
        <end position="25"/>
    </location>
</feature>
<evidence type="ECO:0000313" key="3">
    <source>
        <dbReference type="EMBL" id="GFH45634.1"/>
    </source>
</evidence>
<dbReference type="InterPro" id="IPR027417">
    <property type="entry name" value="P-loop_NTPase"/>
</dbReference>
<feature type="region of interest" description="Disordered" evidence="1">
    <location>
        <begin position="264"/>
        <end position="325"/>
    </location>
</feature>
<evidence type="ECO:0000256" key="2">
    <source>
        <dbReference type="SAM" id="SignalP"/>
    </source>
</evidence>
<organism evidence="3 4">
    <name type="scientific">Chaetoceros tenuissimus</name>
    <dbReference type="NCBI Taxonomy" id="426638"/>
    <lineage>
        <taxon>Eukaryota</taxon>
        <taxon>Sar</taxon>
        <taxon>Stramenopiles</taxon>
        <taxon>Ochrophyta</taxon>
        <taxon>Bacillariophyta</taxon>
        <taxon>Coscinodiscophyceae</taxon>
        <taxon>Chaetocerotophycidae</taxon>
        <taxon>Chaetocerotales</taxon>
        <taxon>Chaetocerotaceae</taxon>
        <taxon>Chaetoceros</taxon>
    </lineage>
</organism>
<feature type="compositionally biased region" description="Basic and acidic residues" evidence="1">
    <location>
        <begin position="273"/>
        <end position="308"/>
    </location>
</feature>
<feature type="region of interest" description="Disordered" evidence="1">
    <location>
        <begin position="696"/>
        <end position="719"/>
    </location>
</feature>
<gene>
    <name evidence="3" type="ORF">CTEN210_02108</name>
</gene>
<keyword evidence="4" id="KW-1185">Reference proteome</keyword>
<evidence type="ECO:0000313" key="4">
    <source>
        <dbReference type="Proteomes" id="UP001054902"/>
    </source>
</evidence>
<dbReference type="Proteomes" id="UP001054902">
    <property type="component" value="Unassembled WGS sequence"/>
</dbReference>
<feature type="compositionally biased region" description="Basic residues" evidence="1">
    <location>
        <begin position="463"/>
        <end position="473"/>
    </location>
</feature>
<dbReference type="SUPFAM" id="SSF52540">
    <property type="entry name" value="P-loop containing nucleoside triphosphate hydrolases"/>
    <property type="match status" value="1"/>
</dbReference>
<feature type="compositionally biased region" description="Polar residues" evidence="1">
    <location>
        <begin position="696"/>
        <end position="707"/>
    </location>
</feature>
<protein>
    <recommendedName>
        <fullName evidence="5">Calmodulin</fullName>
    </recommendedName>
</protein>
<name>A0AAD3H0R4_9STRA</name>
<sequence length="1921" mass="217138">MIRITIKSKLCILYISSFLLVKSIAEESSIKFILGNQNGCSDDRYTVIQNENDCEVAANSLLLNVENLETEIPASKIIDEDDKRVQASTARCFAVVDVDYVDFVDKVQTSTPNSGRFVEWDRDRHVIHTIKFIENPKDLGEGKRATFLFPICKRKRKSTFHVMNALTSNVTNFVAYLTPEKECEDDPNFHFVRLNGEKVDCAWIGKSDVSRKHRYCSKSLLFAKSIREACPKTCGFCFGENGKELDDFTMKSITDTHMERNLNEHNASIGSSRNEEGKGTGLAKNEKPMILHRYKRDEEDTKPCESKGSKGKNTSKGKGRSDILHRYKRRSKCPTTSPSISSHLPTMPPPTVACEDQLGFKFAAVNVDKMYEVLFTCDWLNKSSKPEVNLARKERYCHSGGDGKMVAASGCRASCGLCDVMTSVPTAAPATPSCKDQSDKSKTSKGNQSAKGKGKGKTEILYRYKRRKGKGKGSKCPTTSPPSSTKSPTNIPTTTPSPTTCEDRVGFEFEAISSPRMLACDWLNQSSNPEVNLARKERYCYQGGKGDTRAAEGCMESCGFCGDVATLAPTPTITVYDFAMTSCLPECGSDLNGSTEEKLKEAFAKYGFEGSVSPDDLPVRFTVEALDCDPCQTTSRNLQDAPDKQELLLLRNKIKVQVNDATGNFDSNAFIENMQNNITEVNEDLVDEQVQIETIDNDNPSQPTIAPTSVLDDDPSMPPVDLSRSTLARLISLDETEERRKLLPLLDGDFDALINDSSNDDIYNDANVIESEDYYAGLPEFVSLDTSDSFKCKCVDCEEDEVCGGLWSGGKYESIDSSDLKKKNIHIVVSHCMSPLDWIESFVRGFNIQSIHIITKCGHEVIGAPAMASVETLPNIGRCDHTYAYFVTTILPKQIKPGEEDDSVAIFLKDDISAKNFHQAGQWNDFEGLVRLASSDNGFGCGVISNGHVAFGQHSFLLSAYHETETLMSFAMNKYGRNIKGYTVDASEFLSNYTTMGEWWEHLNVAEELPSIVPVCYGGVFAASVRNIKRRKMSIWKTVEKALSRGNNIQEGHYAERSWASLLATPLQPYQIDALIDKSDGVYINTSSMHGALIRRPQLYLHIGAAGTMSSELLTNSLVDFQEELKSDGYNIAVHGRFDGGANSFPNIDRLGSCLWSDLNKSRFPEHMKEATVCNSNVLQDLEAYMNHSRKESKDMIILNPWLIRPGSAEALSIFLDPVWDVSTVIYYRRYYEWITYVYSQWRDDVLQHLLPTKIPASSFRYLDFLREYNKRLFYGKHVNEDGFPVRQMHVSNSNGDIRDRSHRIRKVYTDEFEPISNYDLEELTDLQESPYFAAKQYYSNPRLRKVEIVNFHDVRGVEVNFFCHVLDAAQNACKAAVNKQGLLGNSTNSDSTTTEKQFIQENSVPFTIDTAVEDIVMAAYTKKILKTEAVRTKEIFHRQRTLWNKMVKNALENTNTLIEDLPLECLYSFEKRRLLEVSLTYEKRMLPGFFATPRGEEDLRKSFSKWNFCSVDTNTILESPKWAFIFENAANFTLANSKAFVHIGAPKTGSTSIQDTMAADRLHLKEDKFFVAVHGQVRPPGTEDYIVDNMLVKCDQLGACLWSEEERQIVIQGSGDEDAGKCPDYLLHEFDRFASMAKEQKRNIVISNEWLNRQTSETGLSKLLQDFDTTIVIYYRRFYDWMISAHYQWHFDLGMSSFQALEGKIRLVDFIRMFCQRLFASEISNFHADTSLADLTDINEYTYHAYKRYLVEFNENIHIVNFHDGHIIKSFYCDVLKAPKACDLETKRLEEKQSTKTRSKSSTMLFDLAVGVHWSDPTKTGSETSIEDFQKTAQKFQERMLARGLKEDDLPKECLSEKEQQLLLGVSLEYERILLPGGSFEDANEKDAMKKDFAKYATSGRFCSIDLSIVKNPKWEFLFE</sequence>
<evidence type="ECO:0000256" key="1">
    <source>
        <dbReference type="SAM" id="MobiDB-lite"/>
    </source>
</evidence>
<feature type="chain" id="PRO_5041934698" description="Calmodulin" evidence="2">
    <location>
        <begin position="26"/>
        <end position="1921"/>
    </location>
</feature>